<comment type="caution">
    <text evidence="1">The sequence shown here is derived from an EMBL/GenBank/DDBJ whole genome shotgun (WGS) entry which is preliminary data.</text>
</comment>
<dbReference type="EMBL" id="JASCZI010212986">
    <property type="protein sequence ID" value="MED6200661.1"/>
    <property type="molecule type" value="Genomic_DNA"/>
</dbReference>
<dbReference type="Proteomes" id="UP001341840">
    <property type="component" value="Unassembled WGS sequence"/>
</dbReference>
<sequence length="58" mass="6219">GAVMAPFGALDHVLAMLERDLSELVPLGIDTMLWGIDTLSSNFHESSLVSSLQVMLCS</sequence>
<keyword evidence="2" id="KW-1185">Reference proteome</keyword>
<organism evidence="1 2">
    <name type="scientific">Stylosanthes scabra</name>
    <dbReference type="NCBI Taxonomy" id="79078"/>
    <lineage>
        <taxon>Eukaryota</taxon>
        <taxon>Viridiplantae</taxon>
        <taxon>Streptophyta</taxon>
        <taxon>Embryophyta</taxon>
        <taxon>Tracheophyta</taxon>
        <taxon>Spermatophyta</taxon>
        <taxon>Magnoliopsida</taxon>
        <taxon>eudicotyledons</taxon>
        <taxon>Gunneridae</taxon>
        <taxon>Pentapetalae</taxon>
        <taxon>rosids</taxon>
        <taxon>fabids</taxon>
        <taxon>Fabales</taxon>
        <taxon>Fabaceae</taxon>
        <taxon>Papilionoideae</taxon>
        <taxon>50 kb inversion clade</taxon>
        <taxon>dalbergioids sensu lato</taxon>
        <taxon>Dalbergieae</taxon>
        <taxon>Pterocarpus clade</taxon>
        <taxon>Stylosanthes</taxon>
    </lineage>
</organism>
<reference evidence="1 2" key="1">
    <citation type="journal article" date="2023" name="Plants (Basel)">
        <title>Bridging the Gap: Combining Genomics and Transcriptomics Approaches to Understand Stylosanthes scabra, an Orphan Legume from the Brazilian Caatinga.</title>
        <authorList>
            <person name="Ferreira-Neto J.R.C."/>
            <person name="da Silva M.D."/>
            <person name="Binneck E."/>
            <person name="de Melo N.F."/>
            <person name="da Silva R.H."/>
            <person name="de Melo A.L.T.M."/>
            <person name="Pandolfi V."/>
            <person name="Bustamante F.O."/>
            <person name="Brasileiro-Vidal A.C."/>
            <person name="Benko-Iseppon A.M."/>
        </authorList>
    </citation>
    <scope>NUCLEOTIDE SEQUENCE [LARGE SCALE GENOMIC DNA]</scope>
    <source>
        <tissue evidence="1">Leaves</tissue>
    </source>
</reference>
<name>A0ABU6XT20_9FABA</name>
<accession>A0ABU6XT20</accession>
<evidence type="ECO:0000313" key="2">
    <source>
        <dbReference type="Proteomes" id="UP001341840"/>
    </source>
</evidence>
<feature type="non-terminal residue" evidence="1">
    <location>
        <position position="1"/>
    </location>
</feature>
<evidence type="ECO:0000313" key="1">
    <source>
        <dbReference type="EMBL" id="MED6200661.1"/>
    </source>
</evidence>
<proteinExistence type="predicted"/>
<protein>
    <submittedName>
        <fullName evidence="1">Uncharacterized protein</fullName>
    </submittedName>
</protein>
<gene>
    <name evidence="1" type="ORF">PIB30_087399</name>
</gene>